<organism evidence="2 3">
    <name type="scientific">Paxillus involutus ATCC 200175</name>
    <dbReference type="NCBI Taxonomy" id="664439"/>
    <lineage>
        <taxon>Eukaryota</taxon>
        <taxon>Fungi</taxon>
        <taxon>Dikarya</taxon>
        <taxon>Basidiomycota</taxon>
        <taxon>Agaricomycotina</taxon>
        <taxon>Agaricomycetes</taxon>
        <taxon>Agaricomycetidae</taxon>
        <taxon>Boletales</taxon>
        <taxon>Paxilineae</taxon>
        <taxon>Paxillaceae</taxon>
        <taxon>Paxillus</taxon>
    </lineage>
</organism>
<name>A0A0C9SSC9_PAXIN</name>
<dbReference type="Proteomes" id="UP000053647">
    <property type="component" value="Unassembled WGS sequence"/>
</dbReference>
<reference evidence="3" key="2">
    <citation type="submission" date="2015-01" db="EMBL/GenBank/DDBJ databases">
        <title>Evolutionary Origins and Diversification of the Mycorrhizal Mutualists.</title>
        <authorList>
            <consortium name="DOE Joint Genome Institute"/>
            <consortium name="Mycorrhizal Genomics Consortium"/>
            <person name="Kohler A."/>
            <person name="Kuo A."/>
            <person name="Nagy L.G."/>
            <person name="Floudas D."/>
            <person name="Copeland A."/>
            <person name="Barry K.W."/>
            <person name="Cichocki N."/>
            <person name="Veneault-Fourrey C."/>
            <person name="LaButti K."/>
            <person name="Lindquist E.A."/>
            <person name="Lipzen A."/>
            <person name="Lundell T."/>
            <person name="Morin E."/>
            <person name="Murat C."/>
            <person name="Riley R."/>
            <person name="Ohm R."/>
            <person name="Sun H."/>
            <person name="Tunlid A."/>
            <person name="Henrissat B."/>
            <person name="Grigoriev I.V."/>
            <person name="Hibbett D.S."/>
            <person name="Martin F."/>
        </authorList>
    </citation>
    <scope>NUCLEOTIDE SEQUENCE [LARGE SCALE GENOMIC DNA]</scope>
    <source>
        <strain evidence="3">ATCC 200175</strain>
    </source>
</reference>
<proteinExistence type="predicted"/>
<evidence type="ECO:0000313" key="2">
    <source>
        <dbReference type="EMBL" id="KIJ11104.1"/>
    </source>
</evidence>
<feature type="region of interest" description="Disordered" evidence="1">
    <location>
        <begin position="1"/>
        <end position="39"/>
    </location>
</feature>
<feature type="compositionally biased region" description="Low complexity" evidence="1">
    <location>
        <begin position="1"/>
        <end position="32"/>
    </location>
</feature>
<protein>
    <submittedName>
        <fullName evidence="2">Uncharacterized protein</fullName>
    </submittedName>
</protein>
<dbReference type="HOGENOM" id="CLU_2038791_0_0_1"/>
<feature type="compositionally biased region" description="Basic and acidic residues" evidence="1">
    <location>
        <begin position="79"/>
        <end position="90"/>
    </location>
</feature>
<reference evidence="2 3" key="1">
    <citation type="submission" date="2014-06" db="EMBL/GenBank/DDBJ databases">
        <authorList>
            <consortium name="DOE Joint Genome Institute"/>
            <person name="Kuo A."/>
            <person name="Kohler A."/>
            <person name="Nagy L.G."/>
            <person name="Floudas D."/>
            <person name="Copeland A."/>
            <person name="Barry K.W."/>
            <person name="Cichocki N."/>
            <person name="Veneault-Fourrey C."/>
            <person name="LaButti K."/>
            <person name="Lindquist E.A."/>
            <person name="Lipzen A."/>
            <person name="Lundell T."/>
            <person name="Morin E."/>
            <person name="Murat C."/>
            <person name="Sun H."/>
            <person name="Tunlid A."/>
            <person name="Henrissat B."/>
            <person name="Grigoriev I.V."/>
            <person name="Hibbett D.S."/>
            <person name="Martin F."/>
            <person name="Nordberg H.P."/>
            <person name="Cantor M.N."/>
            <person name="Hua S.X."/>
        </authorList>
    </citation>
    <scope>NUCLEOTIDE SEQUENCE [LARGE SCALE GENOMIC DNA]</scope>
    <source>
        <strain evidence="2 3">ATCC 200175</strain>
    </source>
</reference>
<dbReference type="EMBL" id="KN819387">
    <property type="protein sequence ID" value="KIJ11104.1"/>
    <property type="molecule type" value="Genomic_DNA"/>
</dbReference>
<gene>
    <name evidence="2" type="ORF">PAXINDRAFT_85029</name>
</gene>
<evidence type="ECO:0000313" key="3">
    <source>
        <dbReference type="Proteomes" id="UP000053647"/>
    </source>
</evidence>
<keyword evidence="3" id="KW-1185">Reference proteome</keyword>
<sequence length="121" mass="13127">MAAGSRKQSGRSGKGQSQLSPSLTPTSGPSQGLVPSAKPSASAVRVQWEKGYSARTDCLVEWCKANESTRLRLFSDSSQDAKEEGREKEQASQSKGILLLLLVSAIFLHDQNLEYCRIAKN</sequence>
<accession>A0A0C9SSC9</accession>
<dbReference type="AlphaFoldDB" id="A0A0C9SSC9"/>
<feature type="region of interest" description="Disordered" evidence="1">
    <location>
        <begin position="74"/>
        <end position="93"/>
    </location>
</feature>
<evidence type="ECO:0000256" key="1">
    <source>
        <dbReference type="SAM" id="MobiDB-lite"/>
    </source>
</evidence>
<dbReference type="OrthoDB" id="2685015at2759"/>